<name>A0A239DRN0_9BACT</name>
<dbReference type="PROSITE" id="PS51318">
    <property type="entry name" value="TAT"/>
    <property type="match status" value="1"/>
</dbReference>
<organism evidence="1 2">
    <name type="scientific">Granulicella rosea</name>
    <dbReference type="NCBI Taxonomy" id="474952"/>
    <lineage>
        <taxon>Bacteria</taxon>
        <taxon>Pseudomonadati</taxon>
        <taxon>Acidobacteriota</taxon>
        <taxon>Terriglobia</taxon>
        <taxon>Terriglobales</taxon>
        <taxon>Acidobacteriaceae</taxon>
        <taxon>Granulicella</taxon>
    </lineage>
</organism>
<dbReference type="AlphaFoldDB" id="A0A239DRN0"/>
<dbReference type="EMBL" id="FZOU01000001">
    <property type="protein sequence ID" value="SNS34987.1"/>
    <property type="molecule type" value="Genomic_DNA"/>
</dbReference>
<sequence length="294" mass="32278">MSSDQPPLPRSAPDPNYLLRLRERAFARMRQDEDAVAPASETSVTRRWALQRMALAAAALTPAAATLQAAAAGFRCPAPQYGAPGFYPTVPAPITPDLTTHADLGAPENWKRANRLVLHEPNSNLWGSNGSETWTLAYQLPKGPELALSAILIGNPNSYVMNGKAALFIRDGDELYGVRFGDQELILAPSLYKTHLPPNGMEGLVAKFAAEVNDRELAQAAEREYRIPLTGDGVPDGFWKPGAGDDRKDFEPYLQSAGIADGVFHFTCSGRSNKYFGTFYVDLRKRRLMSYKSY</sequence>
<evidence type="ECO:0000313" key="2">
    <source>
        <dbReference type="Proteomes" id="UP000198356"/>
    </source>
</evidence>
<evidence type="ECO:0000313" key="1">
    <source>
        <dbReference type="EMBL" id="SNS34987.1"/>
    </source>
</evidence>
<protein>
    <submittedName>
        <fullName evidence="1">Uncharacterized protein</fullName>
    </submittedName>
</protein>
<reference evidence="1 2" key="1">
    <citation type="submission" date="2017-06" db="EMBL/GenBank/DDBJ databases">
        <authorList>
            <person name="Kim H.J."/>
            <person name="Triplett B.A."/>
        </authorList>
    </citation>
    <scope>NUCLEOTIDE SEQUENCE [LARGE SCALE GENOMIC DNA]</scope>
    <source>
        <strain evidence="1 2">DSM 18704</strain>
    </source>
</reference>
<dbReference type="RefSeq" id="WP_089406888.1">
    <property type="nucleotide sequence ID" value="NZ_FZOU01000001.1"/>
</dbReference>
<accession>A0A239DRN0</accession>
<dbReference type="InterPro" id="IPR006311">
    <property type="entry name" value="TAT_signal"/>
</dbReference>
<keyword evidence="2" id="KW-1185">Reference proteome</keyword>
<dbReference type="Proteomes" id="UP000198356">
    <property type="component" value="Unassembled WGS sequence"/>
</dbReference>
<proteinExistence type="predicted"/>
<gene>
    <name evidence="1" type="ORF">SAMN05421770_101611</name>
</gene>